<organism evidence="1 2">
    <name type="scientific">Nonomuraea marmarensis</name>
    <dbReference type="NCBI Taxonomy" id="3351344"/>
    <lineage>
        <taxon>Bacteria</taxon>
        <taxon>Bacillati</taxon>
        <taxon>Actinomycetota</taxon>
        <taxon>Actinomycetes</taxon>
        <taxon>Streptosporangiales</taxon>
        <taxon>Streptosporangiaceae</taxon>
        <taxon>Nonomuraea</taxon>
    </lineage>
</organism>
<dbReference type="EMBL" id="JBICRM010000055">
    <property type="protein sequence ID" value="MFG1710718.1"/>
    <property type="molecule type" value="Genomic_DNA"/>
</dbReference>
<dbReference type="RefSeq" id="WP_393176761.1">
    <property type="nucleotide sequence ID" value="NZ_JBICRM010000055.1"/>
</dbReference>
<evidence type="ECO:0000313" key="1">
    <source>
        <dbReference type="EMBL" id="MFG1710718.1"/>
    </source>
</evidence>
<keyword evidence="2" id="KW-1185">Reference proteome</keyword>
<reference evidence="1 2" key="1">
    <citation type="submission" date="2024-10" db="EMBL/GenBank/DDBJ databases">
        <authorList>
            <person name="Topkara A.R."/>
            <person name="Saygin H."/>
        </authorList>
    </citation>
    <scope>NUCLEOTIDE SEQUENCE [LARGE SCALE GENOMIC DNA]</scope>
    <source>
        <strain evidence="1 2">M3C6</strain>
    </source>
</reference>
<evidence type="ECO:0008006" key="3">
    <source>
        <dbReference type="Google" id="ProtNLM"/>
    </source>
</evidence>
<name>A0ABW7ATE3_9ACTN</name>
<dbReference type="Proteomes" id="UP001603978">
    <property type="component" value="Unassembled WGS sequence"/>
</dbReference>
<gene>
    <name evidence="1" type="ORF">ACFLIM_46905</name>
</gene>
<accession>A0ABW7ATE3</accession>
<protein>
    <recommendedName>
        <fullName evidence="3">SUKH-4 immunity protein</fullName>
    </recommendedName>
</protein>
<sequence length="216" mass="24219">MSAVTEEMVDHYSNVIRDLNFLDPYVTDALAWVVVRGRDTRLTVPEVVSRLGGDPGAITRRVPLPPKGEGEASMEQRGDNVLIFIANSYAFSQSETLAPLTENAQAWGFWWLINNAHGLFYAADGRSVTEVNLPSFDGSLPCWGRDPHALDPYLGWLRALGEQLRREDETGEYDPPYLEREIALATVEAMSGVRLESSWFTREQDYIAHAPRLLPP</sequence>
<evidence type="ECO:0000313" key="2">
    <source>
        <dbReference type="Proteomes" id="UP001603978"/>
    </source>
</evidence>
<proteinExistence type="predicted"/>
<comment type="caution">
    <text evidence="1">The sequence shown here is derived from an EMBL/GenBank/DDBJ whole genome shotgun (WGS) entry which is preliminary data.</text>
</comment>